<feature type="signal peptide" evidence="2">
    <location>
        <begin position="1"/>
        <end position="21"/>
    </location>
</feature>
<gene>
    <name evidence="3" type="ORF">GBAR_LOCUS16382</name>
</gene>
<keyword evidence="4" id="KW-1185">Reference proteome</keyword>
<organism evidence="3 4">
    <name type="scientific">Geodia barretti</name>
    <name type="common">Barrett's horny sponge</name>
    <dbReference type="NCBI Taxonomy" id="519541"/>
    <lineage>
        <taxon>Eukaryota</taxon>
        <taxon>Metazoa</taxon>
        <taxon>Porifera</taxon>
        <taxon>Demospongiae</taxon>
        <taxon>Heteroscleromorpha</taxon>
        <taxon>Tetractinellida</taxon>
        <taxon>Astrophorina</taxon>
        <taxon>Geodiidae</taxon>
        <taxon>Geodia</taxon>
    </lineage>
</organism>
<sequence>MAVIHCLWLMLFCWSVGEVYCQTFPYVSFMSQTLANHSYVDLSIVGRPDGGGEGVNVSKSDVIFQNNVSKSHSSVDDGGGEVNTASPGDPD</sequence>
<comment type="caution">
    <text evidence="3">The sequence shown here is derived from an EMBL/GenBank/DDBJ whole genome shotgun (WGS) entry which is preliminary data.</text>
</comment>
<protein>
    <submittedName>
        <fullName evidence="3">Uncharacterized protein</fullName>
    </submittedName>
</protein>
<keyword evidence="2" id="KW-0732">Signal</keyword>
<evidence type="ECO:0000313" key="4">
    <source>
        <dbReference type="Proteomes" id="UP001174909"/>
    </source>
</evidence>
<dbReference type="EMBL" id="CASHTH010002367">
    <property type="protein sequence ID" value="CAI8028828.1"/>
    <property type="molecule type" value="Genomic_DNA"/>
</dbReference>
<feature type="region of interest" description="Disordered" evidence="1">
    <location>
        <begin position="68"/>
        <end position="91"/>
    </location>
</feature>
<reference evidence="3" key="1">
    <citation type="submission" date="2023-03" db="EMBL/GenBank/DDBJ databases">
        <authorList>
            <person name="Steffen K."/>
            <person name="Cardenas P."/>
        </authorList>
    </citation>
    <scope>NUCLEOTIDE SEQUENCE</scope>
</reference>
<feature type="non-terminal residue" evidence="3">
    <location>
        <position position="91"/>
    </location>
</feature>
<dbReference type="AlphaFoldDB" id="A0AA35SF35"/>
<evidence type="ECO:0000313" key="3">
    <source>
        <dbReference type="EMBL" id="CAI8028828.1"/>
    </source>
</evidence>
<accession>A0AA35SF35</accession>
<proteinExistence type="predicted"/>
<name>A0AA35SF35_GEOBA</name>
<evidence type="ECO:0000256" key="1">
    <source>
        <dbReference type="SAM" id="MobiDB-lite"/>
    </source>
</evidence>
<evidence type="ECO:0000256" key="2">
    <source>
        <dbReference type="SAM" id="SignalP"/>
    </source>
</evidence>
<feature type="chain" id="PRO_5041445584" evidence="2">
    <location>
        <begin position="22"/>
        <end position="91"/>
    </location>
</feature>
<dbReference type="Proteomes" id="UP001174909">
    <property type="component" value="Unassembled WGS sequence"/>
</dbReference>